<accession>A0A3B6EAG2</accession>
<dbReference type="OMA" id="IHISWAF"/>
<dbReference type="Gramene" id="TraesRN3A0100131400.1">
    <property type="protein sequence ID" value="TraesRN3A0100131400.1"/>
    <property type="gene ID" value="TraesRN3A0100131400"/>
</dbReference>
<evidence type="ECO:0000256" key="1">
    <source>
        <dbReference type="SAM" id="Phobius"/>
    </source>
</evidence>
<evidence type="ECO:0000313" key="3">
    <source>
        <dbReference type="Proteomes" id="UP000019116"/>
    </source>
</evidence>
<dbReference type="Gramene" id="TraesJUL3A03G01337130.1">
    <property type="protein sequence ID" value="TraesJUL3A03G01337130.1"/>
    <property type="gene ID" value="TraesJUL3A03G01337130"/>
</dbReference>
<keyword evidence="1" id="KW-0472">Membrane</keyword>
<dbReference type="Gramene" id="TraesMAC3A03G01324230.1">
    <property type="protein sequence ID" value="TraesMAC3A03G01324230.1"/>
    <property type="gene ID" value="TraesMAC3A03G01324230"/>
</dbReference>
<protein>
    <submittedName>
        <fullName evidence="2">Uncharacterized protein</fullName>
    </submittedName>
</protein>
<organism evidence="2">
    <name type="scientific">Triticum aestivum</name>
    <name type="common">Wheat</name>
    <dbReference type="NCBI Taxonomy" id="4565"/>
    <lineage>
        <taxon>Eukaryota</taxon>
        <taxon>Viridiplantae</taxon>
        <taxon>Streptophyta</taxon>
        <taxon>Embryophyta</taxon>
        <taxon>Tracheophyta</taxon>
        <taxon>Spermatophyta</taxon>
        <taxon>Magnoliopsida</taxon>
        <taxon>Liliopsida</taxon>
        <taxon>Poales</taxon>
        <taxon>Poaceae</taxon>
        <taxon>BOP clade</taxon>
        <taxon>Pooideae</taxon>
        <taxon>Triticodae</taxon>
        <taxon>Triticeae</taxon>
        <taxon>Triticinae</taxon>
        <taxon>Triticum</taxon>
    </lineage>
</organism>
<proteinExistence type="predicted"/>
<dbReference type="Gramene" id="TraesWEE_scaffold_080544_01G000300.1">
    <property type="protein sequence ID" value="TraesWEE_scaffold_080544_01G000300.1"/>
    <property type="gene ID" value="TraesWEE_scaffold_080544_01G000300"/>
</dbReference>
<reference evidence="2" key="1">
    <citation type="submission" date="2018-08" db="EMBL/GenBank/DDBJ databases">
        <authorList>
            <person name="Rossello M."/>
        </authorList>
    </citation>
    <scope>NUCLEOTIDE SEQUENCE [LARGE SCALE GENOMIC DNA]</scope>
    <source>
        <strain evidence="2">cv. Chinese Spring</strain>
    </source>
</reference>
<dbReference type="AlphaFoldDB" id="A0A3B6EAG2"/>
<name>A0A3B6EAG2_WHEAT</name>
<reference evidence="2" key="2">
    <citation type="submission" date="2018-10" db="UniProtKB">
        <authorList>
            <consortium name="EnsemblPlants"/>
        </authorList>
    </citation>
    <scope>IDENTIFICATION</scope>
</reference>
<dbReference type="Gramene" id="TraesCS3A03G0135600.1">
    <property type="protein sequence ID" value="TraesCS3A03G0135600.1.CDS"/>
    <property type="gene ID" value="TraesCS3A03G0135600"/>
</dbReference>
<dbReference type="Proteomes" id="UP000019116">
    <property type="component" value="Chromosome 3A"/>
</dbReference>
<dbReference type="Gramene" id="TraesLDM3A03G01328390.1">
    <property type="protein sequence ID" value="TraesLDM3A03G01328390.1"/>
    <property type="gene ID" value="TraesLDM3A03G01328390"/>
</dbReference>
<feature type="transmembrane region" description="Helical" evidence="1">
    <location>
        <begin position="12"/>
        <end position="32"/>
    </location>
</feature>
<dbReference type="Gramene" id="TraesSTA3A03G01316960.1">
    <property type="protein sequence ID" value="TraesSTA3A03G01316960.1"/>
    <property type="gene ID" value="TraesSTA3A03G01316960"/>
</dbReference>
<dbReference type="EnsemblPlants" id="TraesCS3A02G063600.1">
    <property type="protein sequence ID" value="TraesCS3A02G063600.1"/>
    <property type="gene ID" value="TraesCS3A02G063600"/>
</dbReference>
<keyword evidence="1" id="KW-1133">Transmembrane helix</keyword>
<sequence length="122" mass="14176">MERLLLTLNRLRLVFAWFITVLILDLPCFSLLKKPCVQLDFLKRRKGSSNLFSYTQISFSSIKVTVPHRSSILIHISWAFPHEVLLNLTLSQPCNRIHQRGRHFKDLINSEVNVGASALQRY</sequence>
<dbReference type="Gramene" id="TraesCLE_scaffold_060069_01G000300.1">
    <property type="protein sequence ID" value="TraesCLE_scaffold_060069_01G000300.1"/>
    <property type="gene ID" value="TraesCLE_scaffold_060069_01G000300"/>
</dbReference>
<dbReference type="Gramene" id="TraesCS3A02G063600.1">
    <property type="protein sequence ID" value="TraesCS3A02G063600.1"/>
    <property type="gene ID" value="TraesCS3A02G063600"/>
</dbReference>
<keyword evidence="1" id="KW-0812">Transmembrane</keyword>
<evidence type="ECO:0000313" key="2">
    <source>
        <dbReference type="EnsemblPlants" id="TraesCS3A02G063600.1"/>
    </source>
</evidence>
<dbReference type="Gramene" id="TraesNOR3A03G01345580.1">
    <property type="protein sequence ID" value="TraesNOR3A03G01345580.1"/>
    <property type="gene ID" value="TraesNOR3A03G01345580"/>
</dbReference>
<keyword evidence="3" id="KW-1185">Reference proteome</keyword>